<dbReference type="InterPro" id="IPR019489">
    <property type="entry name" value="Clp_ATPase_C"/>
</dbReference>
<evidence type="ECO:0000256" key="4">
    <source>
        <dbReference type="ARBA" id="ARBA00022840"/>
    </source>
</evidence>
<dbReference type="InterPro" id="IPR003593">
    <property type="entry name" value="AAA+_ATPase"/>
</dbReference>
<evidence type="ECO:0000313" key="14">
    <source>
        <dbReference type="EMBL" id="GAA2105206.1"/>
    </source>
</evidence>
<proteinExistence type="inferred from homology"/>
<keyword evidence="7 10" id="KW-0143">Chaperone</keyword>
<dbReference type="EMBL" id="BAAAPZ010000018">
    <property type="protein sequence ID" value="GAA2105206.1"/>
    <property type="molecule type" value="Genomic_DNA"/>
</dbReference>
<dbReference type="CDD" id="cd00009">
    <property type="entry name" value="AAA"/>
    <property type="match status" value="1"/>
</dbReference>
<reference evidence="14 15" key="1">
    <citation type="journal article" date="2019" name="Int. J. Syst. Evol. Microbiol.">
        <title>The Global Catalogue of Microorganisms (GCM) 10K type strain sequencing project: providing services to taxonomists for standard genome sequencing and annotation.</title>
        <authorList>
            <consortium name="The Broad Institute Genomics Platform"/>
            <consortium name="The Broad Institute Genome Sequencing Center for Infectious Disease"/>
            <person name="Wu L."/>
            <person name="Ma J."/>
        </authorList>
    </citation>
    <scope>NUCLEOTIDE SEQUENCE [LARGE SCALE GENOMIC DNA]</scope>
    <source>
        <strain evidence="14 15">JCM 15900</strain>
    </source>
</reference>
<gene>
    <name evidence="14" type="primary">clpB_2</name>
    <name evidence="14" type="ORF">GCM10009823_30460</name>
</gene>
<evidence type="ECO:0000256" key="11">
    <source>
        <dbReference type="SAM" id="MobiDB-lite"/>
    </source>
</evidence>
<evidence type="ECO:0000313" key="15">
    <source>
        <dbReference type="Proteomes" id="UP001500984"/>
    </source>
</evidence>
<dbReference type="Pfam" id="PF17871">
    <property type="entry name" value="AAA_lid_9"/>
    <property type="match status" value="1"/>
</dbReference>
<feature type="domain" description="Clp R" evidence="13">
    <location>
        <begin position="35"/>
        <end position="186"/>
    </location>
</feature>
<feature type="compositionally biased region" description="Low complexity" evidence="11">
    <location>
        <begin position="100"/>
        <end position="116"/>
    </location>
</feature>
<name>A0ABN2X877_9MICO</name>
<dbReference type="Pfam" id="PF07724">
    <property type="entry name" value="AAA_2"/>
    <property type="match status" value="1"/>
</dbReference>
<dbReference type="PANTHER" id="PTHR11638:SF18">
    <property type="entry name" value="HEAT SHOCK PROTEIN 104"/>
    <property type="match status" value="1"/>
</dbReference>
<feature type="region of interest" description="Disordered" evidence="11">
    <location>
        <begin position="94"/>
        <end position="116"/>
    </location>
</feature>
<evidence type="ECO:0000256" key="7">
    <source>
        <dbReference type="ARBA" id="ARBA00023186"/>
    </source>
</evidence>
<comment type="subunit">
    <text evidence="8">Homohexamer. The oligomerization is ATP-dependent.</text>
</comment>
<dbReference type="PROSITE" id="PS00871">
    <property type="entry name" value="CLPAB_2"/>
    <property type="match status" value="1"/>
</dbReference>
<dbReference type="PANTHER" id="PTHR11638">
    <property type="entry name" value="ATP-DEPENDENT CLP PROTEASE"/>
    <property type="match status" value="1"/>
</dbReference>
<dbReference type="Gene3D" id="1.10.1780.10">
    <property type="entry name" value="Clp, N-terminal domain"/>
    <property type="match status" value="1"/>
</dbReference>
<evidence type="ECO:0000256" key="3">
    <source>
        <dbReference type="ARBA" id="ARBA00022741"/>
    </source>
</evidence>
<dbReference type="InterPro" id="IPR004176">
    <property type="entry name" value="Clp_R_N"/>
</dbReference>
<keyword evidence="5" id="KW-0346">Stress response</keyword>
<dbReference type="SMART" id="SM01086">
    <property type="entry name" value="ClpB_D2-small"/>
    <property type="match status" value="1"/>
</dbReference>
<dbReference type="Proteomes" id="UP001500984">
    <property type="component" value="Unassembled WGS sequence"/>
</dbReference>
<keyword evidence="3 10" id="KW-0547">Nucleotide-binding</keyword>
<dbReference type="SUPFAM" id="SSF81923">
    <property type="entry name" value="Double Clp-N motif"/>
    <property type="match status" value="2"/>
</dbReference>
<dbReference type="PROSITE" id="PS50151">
    <property type="entry name" value="UVR"/>
    <property type="match status" value="1"/>
</dbReference>
<keyword evidence="15" id="KW-1185">Reference proteome</keyword>
<organism evidence="14 15">
    <name type="scientific">Brevibacterium salitolerans</name>
    <dbReference type="NCBI Taxonomy" id="1403566"/>
    <lineage>
        <taxon>Bacteria</taxon>
        <taxon>Bacillati</taxon>
        <taxon>Actinomycetota</taxon>
        <taxon>Actinomycetes</taxon>
        <taxon>Micrococcales</taxon>
        <taxon>Brevibacteriaceae</taxon>
        <taxon>Brevibacterium</taxon>
    </lineage>
</organism>
<dbReference type="PROSITE" id="PS51903">
    <property type="entry name" value="CLP_R"/>
    <property type="match status" value="1"/>
</dbReference>
<dbReference type="Pfam" id="PF00004">
    <property type="entry name" value="AAA"/>
    <property type="match status" value="1"/>
</dbReference>
<dbReference type="SUPFAM" id="SSF52540">
    <property type="entry name" value="P-loop containing nucleoside triphosphate hydrolases"/>
    <property type="match status" value="2"/>
</dbReference>
<dbReference type="InterPro" id="IPR018368">
    <property type="entry name" value="ClpA/B_CS1"/>
</dbReference>
<dbReference type="InterPro" id="IPR001943">
    <property type="entry name" value="UVR_dom"/>
</dbReference>
<keyword evidence="4 10" id="KW-0067">ATP-binding</keyword>
<protein>
    <submittedName>
        <fullName evidence="14">ATP-dependent chaperone ClpB</fullName>
    </submittedName>
</protein>
<dbReference type="CDD" id="cd19499">
    <property type="entry name" value="RecA-like_ClpB_Hsp104-like"/>
    <property type="match status" value="1"/>
</dbReference>
<dbReference type="Pfam" id="PF10431">
    <property type="entry name" value="ClpB_D2-small"/>
    <property type="match status" value="1"/>
</dbReference>
<evidence type="ECO:0000256" key="6">
    <source>
        <dbReference type="ARBA" id="ARBA00023054"/>
    </source>
</evidence>
<evidence type="ECO:0000256" key="1">
    <source>
        <dbReference type="ARBA" id="ARBA00008675"/>
    </source>
</evidence>
<evidence type="ECO:0000259" key="12">
    <source>
        <dbReference type="PROSITE" id="PS50151"/>
    </source>
</evidence>
<feature type="region of interest" description="Disordered" evidence="11">
    <location>
        <begin position="176"/>
        <end position="210"/>
    </location>
</feature>
<evidence type="ECO:0000256" key="10">
    <source>
        <dbReference type="RuleBase" id="RU004432"/>
    </source>
</evidence>
<dbReference type="Gene3D" id="3.40.50.300">
    <property type="entry name" value="P-loop containing nucleotide triphosphate hydrolases"/>
    <property type="match status" value="2"/>
</dbReference>
<sequence>MPTFFGPSGAGGDSFESFLARLMQSQGQARRPIDITRLLTRRTHALLEVAGRFAAEHGHAELDVLHLVRVMMDHDQIGRHVAATGADPQAIAQAAESRMPEPAEGAAESSEDQAAAQVSLTAATQRALLDAYQVARSFGSTYIEPEHVFFALVLNQDLSAGQLFAQAGVTPQTLHQAAAEQAARQASAPAGGTAGGASAAGSAEGAPGASETPVLDQYGLDLTALAREGRLDPVIGRAQEIEQTVEILARRTKNNPVLIGEAGVGKTAVVEGLAQAIVADEVPAQLLGKRVISLDLPAMLAGTRYRGDFEERLTKAIEEIAASEGEVIAFIDELHTVLGAGGSGEGMDAGNILKPRLARGDLHLVGATTLSEFRRVEKDQALARRFQQVTVDEPSQEDAVRILAGVKDRYEEHHGVRFTDEAVRAAVEMSSRYITDRFLPDKAIDLLDQAGARMSLRRGPSRELLELREKRAQLDAAKSAAVAAESFEEAARLRDEIEEVDRRIAAAEGSTAQRDTAAQDVPAASGAPEGAAAQGSTASGASEAAAAGEANQIVDEHQIAEIVARSTGIPVARLTEGERDRLARLEDELHEQVIGQSDAVSAVARAVRRSRAGMSDESRPVGSFLFLGPTGVGKTELARALAASLFGDEKAMIRFDMSEFGERHTASRLVGAPPGYVGFDEAGQLTERVRRRPYSVILLDEIEKAHPDVFNLLLQVLDDGRLTDGQGRTVDFRNTVVIMTSNIGAEFLTSSIGTIGFSAESQSAPAGGADGHAANAVDAGVRSRVMSRLRETMRPEFLNRIDDIVLFGKLDRAQLRRIVQLQLGDTERRLRAQGFELEVAEDALDWFADRGFEPEYGARPLRRVLQHELDDRIADLVLSSALTAGARVTVAAPDGELRVTVEEPVRELEAPAAH</sequence>
<dbReference type="InterPro" id="IPR028299">
    <property type="entry name" value="ClpA/B_CS2"/>
</dbReference>
<dbReference type="Gene3D" id="4.10.860.10">
    <property type="entry name" value="UVR domain"/>
    <property type="match status" value="1"/>
</dbReference>
<feature type="compositionally biased region" description="Low complexity" evidence="11">
    <location>
        <begin position="522"/>
        <end position="543"/>
    </location>
</feature>
<feature type="region of interest" description="Disordered" evidence="11">
    <location>
        <begin position="507"/>
        <end position="543"/>
    </location>
</feature>
<dbReference type="InterPro" id="IPR050130">
    <property type="entry name" value="ClpA_ClpB"/>
</dbReference>
<keyword evidence="2 9" id="KW-0677">Repeat</keyword>
<dbReference type="Gene3D" id="1.10.8.60">
    <property type="match status" value="2"/>
</dbReference>
<evidence type="ECO:0000256" key="2">
    <source>
        <dbReference type="ARBA" id="ARBA00022737"/>
    </source>
</evidence>
<evidence type="ECO:0000256" key="5">
    <source>
        <dbReference type="ARBA" id="ARBA00023016"/>
    </source>
</evidence>
<comment type="similarity">
    <text evidence="1 10">Belongs to the ClpA/ClpB family.</text>
</comment>
<dbReference type="SMART" id="SM00382">
    <property type="entry name" value="AAA"/>
    <property type="match status" value="2"/>
</dbReference>
<dbReference type="InterPro" id="IPR003959">
    <property type="entry name" value="ATPase_AAA_core"/>
</dbReference>
<dbReference type="InterPro" id="IPR027417">
    <property type="entry name" value="P-loop_NTPase"/>
</dbReference>
<dbReference type="InterPro" id="IPR036628">
    <property type="entry name" value="Clp_N_dom_sf"/>
</dbReference>
<accession>A0ABN2X877</accession>
<keyword evidence="6" id="KW-0175">Coiled coil</keyword>
<dbReference type="PRINTS" id="PR00300">
    <property type="entry name" value="CLPPROTEASEA"/>
</dbReference>
<evidence type="ECO:0000256" key="8">
    <source>
        <dbReference type="ARBA" id="ARBA00026057"/>
    </source>
</evidence>
<evidence type="ECO:0000256" key="9">
    <source>
        <dbReference type="PROSITE-ProRule" id="PRU01251"/>
    </source>
</evidence>
<dbReference type="Pfam" id="PF02861">
    <property type="entry name" value="Clp_N"/>
    <property type="match status" value="1"/>
</dbReference>
<dbReference type="RefSeq" id="WP_344338241.1">
    <property type="nucleotide sequence ID" value="NZ_BAAAPZ010000018.1"/>
</dbReference>
<dbReference type="InterPro" id="IPR001270">
    <property type="entry name" value="ClpA/B"/>
</dbReference>
<dbReference type="PROSITE" id="PS00870">
    <property type="entry name" value="CLPAB_1"/>
    <property type="match status" value="1"/>
</dbReference>
<evidence type="ECO:0000259" key="13">
    <source>
        <dbReference type="PROSITE" id="PS51903"/>
    </source>
</evidence>
<feature type="domain" description="UVR" evidence="12">
    <location>
        <begin position="468"/>
        <end position="503"/>
    </location>
</feature>
<comment type="caution">
    <text evidence="14">The sequence shown here is derived from an EMBL/GenBank/DDBJ whole genome shotgun (WGS) entry which is preliminary data.</text>
</comment>
<dbReference type="InterPro" id="IPR041546">
    <property type="entry name" value="ClpA/ClpB_AAA_lid"/>
</dbReference>